<name>A0AAN9EV31_CLITE</name>
<gene>
    <name evidence="2" type="ORF">RJT34_31207</name>
</gene>
<proteinExistence type="predicted"/>
<keyword evidence="3" id="KW-1185">Reference proteome</keyword>
<sequence length="84" mass="10092">MYSDVLVEQDFAPHSIGTGIRFRMKLLLFTPVDLDPFLSFYIRRIKYIELNLMDHTNLIILYFYVLFSVFFFGTYVLFSYNKVN</sequence>
<keyword evidence="1" id="KW-0812">Transmembrane</keyword>
<protein>
    <submittedName>
        <fullName evidence="2">Uncharacterized protein</fullName>
    </submittedName>
</protein>
<dbReference type="AlphaFoldDB" id="A0AAN9EV31"/>
<keyword evidence="1" id="KW-0472">Membrane</keyword>
<feature type="transmembrane region" description="Helical" evidence="1">
    <location>
        <begin position="59"/>
        <end position="78"/>
    </location>
</feature>
<evidence type="ECO:0000256" key="1">
    <source>
        <dbReference type="SAM" id="Phobius"/>
    </source>
</evidence>
<reference evidence="2 3" key="1">
    <citation type="submission" date="2024-01" db="EMBL/GenBank/DDBJ databases">
        <title>The genomes of 5 underutilized Papilionoideae crops provide insights into root nodulation and disease resistance.</title>
        <authorList>
            <person name="Yuan L."/>
        </authorList>
    </citation>
    <scope>NUCLEOTIDE SEQUENCE [LARGE SCALE GENOMIC DNA]</scope>
    <source>
        <strain evidence="2">LY-2023</strain>
        <tissue evidence="2">Leaf</tissue>
    </source>
</reference>
<evidence type="ECO:0000313" key="3">
    <source>
        <dbReference type="Proteomes" id="UP001359559"/>
    </source>
</evidence>
<accession>A0AAN9EV31</accession>
<keyword evidence="1" id="KW-1133">Transmembrane helix</keyword>
<dbReference type="EMBL" id="JAYKXN010000008">
    <property type="protein sequence ID" value="KAK7263614.1"/>
    <property type="molecule type" value="Genomic_DNA"/>
</dbReference>
<dbReference type="Proteomes" id="UP001359559">
    <property type="component" value="Unassembled WGS sequence"/>
</dbReference>
<evidence type="ECO:0000313" key="2">
    <source>
        <dbReference type="EMBL" id="KAK7263614.1"/>
    </source>
</evidence>
<comment type="caution">
    <text evidence="2">The sequence shown here is derived from an EMBL/GenBank/DDBJ whole genome shotgun (WGS) entry which is preliminary data.</text>
</comment>
<organism evidence="2 3">
    <name type="scientific">Clitoria ternatea</name>
    <name type="common">Butterfly pea</name>
    <dbReference type="NCBI Taxonomy" id="43366"/>
    <lineage>
        <taxon>Eukaryota</taxon>
        <taxon>Viridiplantae</taxon>
        <taxon>Streptophyta</taxon>
        <taxon>Embryophyta</taxon>
        <taxon>Tracheophyta</taxon>
        <taxon>Spermatophyta</taxon>
        <taxon>Magnoliopsida</taxon>
        <taxon>eudicotyledons</taxon>
        <taxon>Gunneridae</taxon>
        <taxon>Pentapetalae</taxon>
        <taxon>rosids</taxon>
        <taxon>fabids</taxon>
        <taxon>Fabales</taxon>
        <taxon>Fabaceae</taxon>
        <taxon>Papilionoideae</taxon>
        <taxon>50 kb inversion clade</taxon>
        <taxon>NPAAA clade</taxon>
        <taxon>indigoferoid/millettioid clade</taxon>
        <taxon>Phaseoleae</taxon>
        <taxon>Clitoria</taxon>
    </lineage>
</organism>